<dbReference type="RefSeq" id="WP_317786520.1">
    <property type="nucleotide sequence ID" value="NZ_AP028461.1"/>
</dbReference>
<comment type="caution">
    <text evidence="2">The sequence shown here is derived from an EMBL/GenBank/DDBJ whole genome shotgun (WGS) entry which is preliminary data.</text>
</comment>
<dbReference type="EMBL" id="JBHTMK010000016">
    <property type="protein sequence ID" value="MFD1366198.1"/>
    <property type="molecule type" value="Genomic_DNA"/>
</dbReference>
<dbReference type="Gene3D" id="2.40.10.270">
    <property type="entry name" value="Bacteriophage SPP1 head-tail adaptor protein"/>
    <property type="match status" value="1"/>
</dbReference>
<name>A0ABW4A7B3_9ACTN</name>
<sequence>MQLRDSVIRQRAATVPDGYGNQRPDWSSTDDAAYPADVQPLATDEQVVDEQRTTTRWRLILPATADVIASDRIAWDGDVYEIDGDVQRWKRRGVVHHLEAVLLTVNQG</sequence>
<proteinExistence type="predicted"/>
<dbReference type="Proteomes" id="UP001597183">
    <property type="component" value="Unassembled WGS sequence"/>
</dbReference>
<evidence type="ECO:0000313" key="3">
    <source>
        <dbReference type="Proteomes" id="UP001597183"/>
    </source>
</evidence>
<evidence type="ECO:0000256" key="1">
    <source>
        <dbReference type="SAM" id="MobiDB-lite"/>
    </source>
</evidence>
<organism evidence="2 3">
    <name type="scientific">Actinoplanes sichuanensis</name>
    <dbReference type="NCBI Taxonomy" id="512349"/>
    <lineage>
        <taxon>Bacteria</taxon>
        <taxon>Bacillati</taxon>
        <taxon>Actinomycetota</taxon>
        <taxon>Actinomycetes</taxon>
        <taxon>Micromonosporales</taxon>
        <taxon>Micromonosporaceae</taxon>
        <taxon>Actinoplanes</taxon>
    </lineage>
</organism>
<evidence type="ECO:0000313" key="2">
    <source>
        <dbReference type="EMBL" id="MFD1366198.1"/>
    </source>
</evidence>
<accession>A0ABW4A7B3</accession>
<feature type="region of interest" description="Disordered" evidence="1">
    <location>
        <begin position="12"/>
        <end position="32"/>
    </location>
</feature>
<dbReference type="InterPro" id="IPR038666">
    <property type="entry name" value="SSP1_head-tail_sf"/>
</dbReference>
<dbReference type="InterPro" id="IPR008767">
    <property type="entry name" value="Phage_SPP1_head-tail_adaptor"/>
</dbReference>
<dbReference type="Pfam" id="PF05521">
    <property type="entry name" value="Phage_HCP"/>
    <property type="match status" value="1"/>
</dbReference>
<protein>
    <submittedName>
        <fullName evidence="2">Head-tail adaptor protein</fullName>
    </submittedName>
</protein>
<gene>
    <name evidence="2" type="ORF">ACFQ5G_12660</name>
</gene>
<keyword evidence="3" id="KW-1185">Reference proteome</keyword>
<reference evidence="3" key="1">
    <citation type="journal article" date="2019" name="Int. J. Syst. Evol. Microbiol.">
        <title>The Global Catalogue of Microorganisms (GCM) 10K type strain sequencing project: providing services to taxonomists for standard genome sequencing and annotation.</title>
        <authorList>
            <consortium name="The Broad Institute Genomics Platform"/>
            <consortium name="The Broad Institute Genome Sequencing Center for Infectious Disease"/>
            <person name="Wu L."/>
            <person name="Ma J."/>
        </authorList>
    </citation>
    <scope>NUCLEOTIDE SEQUENCE [LARGE SCALE GENOMIC DNA]</scope>
    <source>
        <strain evidence="3">CCM 7526</strain>
    </source>
</reference>